<dbReference type="Pfam" id="PF05258">
    <property type="entry name" value="DciA"/>
    <property type="match status" value="1"/>
</dbReference>
<evidence type="ECO:0000313" key="2">
    <source>
        <dbReference type="Proteomes" id="UP000223913"/>
    </source>
</evidence>
<dbReference type="AlphaFoldDB" id="A0A2D0NEY4"/>
<sequence length="96" mass="11393">MNKHNEKTLKEALHAMVDQYRLKGKLNQTRIRSHWENMMGPSIARYTRDIKMGRKKLYIYLDSAPLKQELSMGKEKIRKMLNEALGEEYIEEVVIL</sequence>
<protein>
    <recommendedName>
        <fullName evidence="3">DUF721 domain-containing protein</fullName>
    </recommendedName>
</protein>
<gene>
    <name evidence="1" type="ORF">CRP01_10625</name>
</gene>
<evidence type="ECO:0000313" key="1">
    <source>
        <dbReference type="EMBL" id="PHN06739.1"/>
    </source>
</evidence>
<name>A0A2D0NEY4_FLAN2</name>
<dbReference type="PANTHER" id="PTHR36456:SF1">
    <property type="entry name" value="UPF0232 PROTEIN SCO3875"/>
    <property type="match status" value="1"/>
</dbReference>
<reference evidence="1 2" key="1">
    <citation type="submission" date="2017-10" db="EMBL/GenBank/DDBJ databases">
        <title>The draft genome sequence of Lewinella nigricans NBRC 102662.</title>
        <authorList>
            <person name="Wang K."/>
        </authorList>
    </citation>
    <scope>NUCLEOTIDE SEQUENCE [LARGE SCALE GENOMIC DNA]</scope>
    <source>
        <strain evidence="1 2">NBRC 102662</strain>
    </source>
</reference>
<dbReference type="PANTHER" id="PTHR36456">
    <property type="entry name" value="UPF0232 PROTEIN SCO3875"/>
    <property type="match status" value="1"/>
</dbReference>
<dbReference type="OrthoDB" id="9804942at2"/>
<organism evidence="1 2">
    <name type="scientific">Flavilitoribacter nigricans (strain ATCC 23147 / DSM 23189 / NBRC 102662 / NCIMB 1420 / SS-2)</name>
    <name type="common">Lewinella nigricans</name>
    <dbReference type="NCBI Taxonomy" id="1122177"/>
    <lineage>
        <taxon>Bacteria</taxon>
        <taxon>Pseudomonadati</taxon>
        <taxon>Bacteroidota</taxon>
        <taxon>Saprospiria</taxon>
        <taxon>Saprospirales</taxon>
        <taxon>Lewinellaceae</taxon>
        <taxon>Flavilitoribacter</taxon>
    </lineage>
</organism>
<keyword evidence="2" id="KW-1185">Reference proteome</keyword>
<comment type="caution">
    <text evidence="1">The sequence shown here is derived from an EMBL/GenBank/DDBJ whole genome shotgun (WGS) entry which is preliminary data.</text>
</comment>
<evidence type="ECO:0008006" key="3">
    <source>
        <dbReference type="Google" id="ProtNLM"/>
    </source>
</evidence>
<dbReference type="InterPro" id="IPR007922">
    <property type="entry name" value="DciA-like"/>
</dbReference>
<dbReference type="Proteomes" id="UP000223913">
    <property type="component" value="Unassembled WGS sequence"/>
</dbReference>
<accession>A0A2D0NEY4</accession>
<proteinExistence type="predicted"/>
<dbReference type="RefSeq" id="WP_099149996.1">
    <property type="nucleotide sequence ID" value="NZ_PDUD01000017.1"/>
</dbReference>
<dbReference type="EMBL" id="PDUD01000017">
    <property type="protein sequence ID" value="PHN06739.1"/>
    <property type="molecule type" value="Genomic_DNA"/>
</dbReference>